<sequence>MTAVLAPRPLASAGRRAPVLRLTWLVSRPSAQSGAALLLPAVAFAVTTALMLIVLGGVLMFWAWPPDADGTTGLYQALSAIALAILAVPLLSLGGAAARLSARRRDERLATLRLLGATPATVAAMTVLESTAVAVAGAVGGVVLYALAMPLVGLIPFAGEPIGAISLWVGPVAVAAVVAGVALVAAISAVVGLRQVVVSPLGVRTRQTAPRLHWIRVVVTVVALAVGYGVLDGLSALPGFAFVVLAVAATFAVGIAVLGLIGPWAIGVFARVQARRAPDAARLIAARTVLESPKAAWRQVGGVAMTTFVSVVGGSGMALAGTVDDPSSAVLTGDIRTGILITLVVSFLMVACSVGVNQAAAILDRRGLHVGLDRIGMPREVMESARMRATMGPLLFTVVVSALVGGLLVFPLVGVAIIAAPLSLLVIAACFALGIAVVWLALRATRPVLTRVLAEPDRAE</sequence>
<evidence type="ECO:0000256" key="5">
    <source>
        <dbReference type="ARBA" id="ARBA00023136"/>
    </source>
</evidence>
<protein>
    <submittedName>
        <fullName evidence="8">FtsX-like permease family protein</fullName>
    </submittedName>
</protein>
<dbReference type="Proteomes" id="UP001410795">
    <property type="component" value="Unassembled WGS sequence"/>
</dbReference>
<feature type="transmembrane region" description="Helical" evidence="6">
    <location>
        <begin position="424"/>
        <end position="442"/>
    </location>
</feature>
<feature type="transmembrane region" description="Helical" evidence="6">
    <location>
        <begin position="394"/>
        <end position="418"/>
    </location>
</feature>
<comment type="caution">
    <text evidence="8">The sequence shown here is derived from an EMBL/GenBank/DDBJ whole genome shotgun (WGS) entry which is preliminary data.</text>
</comment>
<feature type="transmembrane region" description="Helical" evidence="6">
    <location>
        <begin position="121"/>
        <end position="148"/>
    </location>
</feature>
<feature type="transmembrane region" description="Helical" evidence="6">
    <location>
        <begin position="300"/>
        <end position="323"/>
    </location>
</feature>
<feature type="transmembrane region" description="Helical" evidence="6">
    <location>
        <begin position="214"/>
        <end position="231"/>
    </location>
</feature>
<keyword evidence="5 6" id="KW-0472">Membrane</keyword>
<gene>
    <name evidence="8" type="ORF">GCM10022202_05730</name>
</gene>
<proteinExistence type="predicted"/>
<dbReference type="InterPro" id="IPR003838">
    <property type="entry name" value="ABC3_permease_C"/>
</dbReference>
<dbReference type="RefSeq" id="WP_221856347.1">
    <property type="nucleotide sequence ID" value="NZ_BAAAYV010000002.1"/>
</dbReference>
<evidence type="ECO:0000256" key="1">
    <source>
        <dbReference type="ARBA" id="ARBA00004651"/>
    </source>
</evidence>
<dbReference type="EMBL" id="BAAAYV010000002">
    <property type="protein sequence ID" value="GAA3648930.1"/>
    <property type="molecule type" value="Genomic_DNA"/>
</dbReference>
<name>A0ABP7B5U1_9MICO</name>
<keyword evidence="2" id="KW-1003">Cell membrane</keyword>
<keyword evidence="4 6" id="KW-1133">Transmembrane helix</keyword>
<evidence type="ECO:0000313" key="9">
    <source>
        <dbReference type="Proteomes" id="UP001410795"/>
    </source>
</evidence>
<feature type="domain" description="ABC3 transporter permease C-terminal" evidence="7">
    <location>
        <begin position="96"/>
        <end position="192"/>
    </location>
</feature>
<feature type="transmembrane region" description="Helical" evidence="6">
    <location>
        <begin position="74"/>
        <end position="100"/>
    </location>
</feature>
<feature type="transmembrane region" description="Helical" evidence="6">
    <location>
        <begin position="168"/>
        <end position="193"/>
    </location>
</feature>
<evidence type="ECO:0000259" key="7">
    <source>
        <dbReference type="Pfam" id="PF02687"/>
    </source>
</evidence>
<evidence type="ECO:0000256" key="2">
    <source>
        <dbReference type="ARBA" id="ARBA00022475"/>
    </source>
</evidence>
<feature type="transmembrane region" description="Helical" evidence="6">
    <location>
        <begin position="37"/>
        <end position="62"/>
    </location>
</feature>
<keyword evidence="3 6" id="KW-0812">Transmembrane</keyword>
<reference evidence="9" key="1">
    <citation type="journal article" date="2019" name="Int. J. Syst. Evol. Microbiol.">
        <title>The Global Catalogue of Microorganisms (GCM) 10K type strain sequencing project: providing services to taxonomists for standard genome sequencing and annotation.</title>
        <authorList>
            <consortium name="The Broad Institute Genomics Platform"/>
            <consortium name="The Broad Institute Genome Sequencing Center for Infectious Disease"/>
            <person name="Wu L."/>
            <person name="Ma J."/>
        </authorList>
    </citation>
    <scope>NUCLEOTIDE SEQUENCE [LARGE SCALE GENOMIC DNA]</scope>
    <source>
        <strain evidence="9">JCM 16546</strain>
    </source>
</reference>
<feature type="transmembrane region" description="Helical" evidence="6">
    <location>
        <begin position="335"/>
        <end position="356"/>
    </location>
</feature>
<evidence type="ECO:0000256" key="6">
    <source>
        <dbReference type="SAM" id="Phobius"/>
    </source>
</evidence>
<evidence type="ECO:0000256" key="4">
    <source>
        <dbReference type="ARBA" id="ARBA00022989"/>
    </source>
</evidence>
<keyword evidence="9" id="KW-1185">Reference proteome</keyword>
<evidence type="ECO:0000256" key="3">
    <source>
        <dbReference type="ARBA" id="ARBA00022692"/>
    </source>
</evidence>
<dbReference type="Pfam" id="PF02687">
    <property type="entry name" value="FtsX"/>
    <property type="match status" value="1"/>
</dbReference>
<feature type="transmembrane region" description="Helical" evidence="6">
    <location>
        <begin position="237"/>
        <end position="266"/>
    </location>
</feature>
<comment type="subcellular location">
    <subcellularLocation>
        <location evidence="1">Cell membrane</location>
        <topology evidence="1">Multi-pass membrane protein</topology>
    </subcellularLocation>
</comment>
<evidence type="ECO:0000313" key="8">
    <source>
        <dbReference type="EMBL" id="GAA3648930.1"/>
    </source>
</evidence>
<organism evidence="8 9">
    <name type="scientific">Microbacterium marinilacus</name>
    <dbReference type="NCBI Taxonomy" id="415209"/>
    <lineage>
        <taxon>Bacteria</taxon>
        <taxon>Bacillati</taxon>
        <taxon>Actinomycetota</taxon>
        <taxon>Actinomycetes</taxon>
        <taxon>Micrococcales</taxon>
        <taxon>Microbacteriaceae</taxon>
        <taxon>Microbacterium</taxon>
    </lineage>
</organism>
<accession>A0ABP7B5U1</accession>